<dbReference type="Proteomes" id="UP000092952">
    <property type="component" value="Chromosome"/>
</dbReference>
<evidence type="ECO:0008006" key="6">
    <source>
        <dbReference type="Google" id="ProtNLM"/>
    </source>
</evidence>
<sequence length="282" mass="29995">MNNKVAALMLTGGLYAALGGGAMAAGGDNFERPQGGPAAGMVVATAATAPTASTGADDDFGEWEKETTPEVSDPLEKINRGVFWFNEQADRFVIKPVAKGYDWALPKPVKRGVSNVFDNLFTPVVAVSDLLQGNFQESAEDVGRFVVNSTVGVVGIFDVATGWGLEKRREDIGQAFGAWGIGSGPYLVLPILGPSSVRDGVGLVGNYFLSPQNYIEDDGARWGVILLGGIDTRYRLLDASTVLEQAALDRYAFVRSSYTQHRQNLVENKDAGKAVPAASFGQ</sequence>
<dbReference type="InParanoid" id="A0A1B1YUE5"/>
<dbReference type="FunCoup" id="A0A1B1YUE5">
    <property type="interactions" value="107"/>
</dbReference>
<accession>A0A1B1YUE5</accession>
<dbReference type="KEGG" id="gbi:PG2T_09735"/>
<evidence type="ECO:0000313" key="4">
    <source>
        <dbReference type="EMBL" id="ANX04431.1"/>
    </source>
</evidence>
<protein>
    <recommendedName>
        <fullName evidence="6">ABC transporter</fullName>
    </recommendedName>
</protein>
<evidence type="ECO:0000256" key="1">
    <source>
        <dbReference type="ARBA" id="ARBA00010634"/>
    </source>
</evidence>
<dbReference type="AlphaFoldDB" id="A0A1B1YUE5"/>
<keyword evidence="5" id="KW-1185">Reference proteome</keyword>
<organism evidence="4 5">
    <name type="scientific">Immundisolibacter cernigliae</name>
    <dbReference type="NCBI Taxonomy" id="1810504"/>
    <lineage>
        <taxon>Bacteria</taxon>
        <taxon>Pseudomonadati</taxon>
        <taxon>Pseudomonadota</taxon>
        <taxon>Gammaproteobacteria</taxon>
        <taxon>Immundisolibacterales</taxon>
        <taxon>Immundisolibacteraceae</taxon>
        <taxon>Immundisolibacter</taxon>
    </lineage>
</organism>
<feature type="chain" id="PRO_5008533005" description="ABC transporter" evidence="3">
    <location>
        <begin position="25"/>
        <end position="282"/>
    </location>
</feature>
<evidence type="ECO:0000256" key="2">
    <source>
        <dbReference type="ARBA" id="ARBA00022729"/>
    </source>
</evidence>
<dbReference type="PANTHER" id="PTHR30035:SF3">
    <property type="entry name" value="INTERMEMBRANE PHOSPHOLIPID TRANSPORT SYSTEM LIPOPROTEIN MLAA"/>
    <property type="match status" value="1"/>
</dbReference>
<dbReference type="OrthoDB" id="9785326at2"/>
<gene>
    <name evidence="4" type="ORF">PG2T_09735</name>
</gene>
<dbReference type="Pfam" id="PF04333">
    <property type="entry name" value="MlaA"/>
    <property type="match status" value="1"/>
</dbReference>
<keyword evidence="2 3" id="KW-0732">Signal</keyword>
<reference evidence="5" key="1">
    <citation type="submission" date="2016-03" db="EMBL/GenBank/DDBJ databases">
        <title>Complete genome sequence of Solimmundus cernigliae, representing a novel lineage of polycyclic aromatic hydrocarbon degraders within the Gammaproteobacteria.</title>
        <authorList>
            <person name="Singleton D.R."/>
            <person name="Dickey A.N."/>
            <person name="Scholl E.H."/>
            <person name="Wright F.A."/>
            <person name="Aitken M.D."/>
        </authorList>
    </citation>
    <scope>NUCLEOTIDE SEQUENCE [LARGE SCALE GENOMIC DNA]</scope>
    <source>
        <strain evidence="5">TR3.2</strain>
    </source>
</reference>
<dbReference type="InterPro" id="IPR007428">
    <property type="entry name" value="MlaA"/>
</dbReference>
<dbReference type="GO" id="GO:0120010">
    <property type="term" value="P:intermembrane phospholipid transfer"/>
    <property type="evidence" value="ECO:0007669"/>
    <property type="project" value="TreeGrafter"/>
</dbReference>
<proteinExistence type="inferred from homology"/>
<evidence type="ECO:0000313" key="5">
    <source>
        <dbReference type="Proteomes" id="UP000092952"/>
    </source>
</evidence>
<dbReference type="PRINTS" id="PR01805">
    <property type="entry name" value="VACJLIPOPROT"/>
</dbReference>
<dbReference type="EMBL" id="CP014671">
    <property type="protein sequence ID" value="ANX04431.1"/>
    <property type="molecule type" value="Genomic_DNA"/>
</dbReference>
<feature type="signal peptide" evidence="3">
    <location>
        <begin position="1"/>
        <end position="24"/>
    </location>
</feature>
<dbReference type="PANTHER" id="PTHR30035">
    <property type="entry name" value="LIPOPROTEIN VACJ-RELATED"/>
    <property type="match status" value="1"/>
</dbReference>
<comment type="similarity">
    <text evidence="1">Belongs to the MlaA family.</text>
</comment>
<name>A0A1B1YUE5_9GAMM</name>
<dbReference type="GO" id="GO:0016020">
    <property type="term" value="C:membrane"/>
    <property type="evidence" value="ECO:0007669"/>
    <property type="project" value="InterPro"/>
</dbReference>
<dbReference type="STRING" id="1810504.PG2T_09735"/>
<dbReference type="RefSeq" id="WP_158513185.1">
    <property type="nucleotide sequence ID" value="NZ_CP014671.1"/>
</dbReference>
<evidence type="ECO:0000256" key="3">
    <source>
        <dbReference type="SAM" id="SignalP"/>
    </source>
</evidence>